<dbReference type="GO" id="GO:0034473">
    <property type="term" value="P:U1 snRNA 3'-end processing"/>
    <property type="evidence" value="ECO:0007669"/>
    <property type="project" value="TreeGrafter"/>
</dbReference>
<dbReference type="GO" id="GO:0034476">
    <property type="term" value="P:U5 snRNA 3'-end processing"/>
    <property type="evidence" value="ECO:0007669"/>
    <property type="project" value="TreeGrafter"/>
</dbReference>
<keyword evidence="8" id="KW-0694">RNA-binding</keyword>
<evidence type="ECO:0000256" key="9">
    <source>
        <dbReference type="ARBA" id="ARBA00023242"/>
    </source>
</evidence>
<dbReference type="InterPro" id="IPR027408">
    <property type="entry name" value="PNPase/RNase_PH_dom_sf"/>
</dbReference>
<evidence type="ECO:0000256" key="1">
    <source>
        <dbReference type="ARBA" id="ARBA00004496"/>
    </source>
</evidence>
<dbReference type="Proteomes" id="UP000243052">
    <property type="component" value="Chromosome viii"/>
</dbReference>
<dbReference type="AlphaFoldDB" id="A0A0X8HWK1"/>
<dbReference type="GO" id="GO:0035925">
    <property type="term" value="F:mRNA 3'-UTR AU-rich region binding"/>
    <property type="evidence" value="ECO:0007669"/>
    <property type="project" value="TreeGrafter"/>
</dbReference>
<dbReference type="OrthoDB" id="10264038at2759"/>
<dbReference type="InterPro" id="IPR033100">
    <property type="entry name" value="Rrp45"/>
</dbReference>
<dbReference type="RefSeq" id="XP_017989815.1">
    <property type="nucleotide sequence ID" value="XM_018134326.1"/>
</dbReference>
<evidence type="ECO:0000256" key="4">
    <source>
        <dbReference type="ARBA" id="ARBA00019572"/>
    </source>
</evidence>
<dbReference type="GO" id="GO:0016075">
    <property type="term" value="P:rRNA catabolic process"/>
    <property type="evidence" value="ECO:0007669"/>
    <property type="project" value="TreeGrafter"/>
</dbReference>
<dbReference type="GO" id="GO:0000177">
    <property type="term" value="C:cytoplasmic exosome (RNase complex)"/>
    <property type="evidence" value="ECO:0007669"/>
    <property type="project" value="UniProtKB-ARBA"/>
</dbReference>
<dbReference type="PANTHER" id="PTHR11097">
    <property type="entry name" value="EXOSOME COMPLEX EXONUCLEASE RIBOSOMAL RNA PROCESSING PROTEIN"/>
    <property type="match status" value="1"/>
</dbReference>
<dbReference type="Gene3D" id="3.30.230.70">
    <property type="entry name" value="GHMP Kinase, N-terminal domain"/>
    <property type="match status" value="1"/>
</dbReference>
<evidence type="ECO:0000259" key="11">
    <source>
        <dbReference type="Pfam" id="PF01138"/>
    </source>
</evidence>
<evidence type="ECO:0000256" key="3">
    <source>
        <dbReference type="ARBA" id="ARBA00006678"/>
    </source>
</evidence>
<dbReference type="SUPFAM" id="SSF55666">
    <property type="entry name" value="Ribonuclease PH domain 2-like"/>
    <property type="match status" value="1"/>
</dbReference>
<dbReference type="STRING" id="45286.A0A0X8HWK1"/>
<dbReference type="GeneID" id="28726184"/>
<keyword evidence="14" id="KW-1185">Reference proteome</keyword>
<evidence type="ECO:0000256" key="6">
    <source>
        <dbReference type="ARBA" id="ARBA00022552"/>
    </source>
</evidence>
<feature type="domain" description="Exoribonuclease phosphorolytic" evidence="12">
    <location>
        <begin position="191"/>
        <end position="269"/>
    </location>
</feature>
<sequence>MAKGIDEPLLNSKFVLDVLKQNLRLDGRAFDQFRDVDIKLGEEYGDVTVSLGRTKVHCKVSAEITQPYEDRPFEGIFLISTETTPMAGPQFENGSNTGEEEVLISRMIEKAVRRSNALDLEALCIVAGSKCWSLRADVHFLDCDGGFIDASCIAVMTALLHFKKPDVSVTADGIVIHPVSEREPVALGILHIPICVTFSFFNPDDTEENIKGISNNEIAIIDATLQEELFRDGVLTVTLNKNREVVQVSKAGGLPMDALTLMDCCHKAFNITQNITDQIIQLLKEDAQKRDKFSDLLSSKNPRDSS</sequence>
<dbReference type="InterPro" id="IPR001247">
    <property type="entry name" value="ExoRNase_PH_dom1"/>
</dbReference>
<protein>
    <recommendedName>
        <fullName evidence="4">Exosome complex component RRP45</fullName>
    </recommendedName>
    <alternativeName>
        <fullName evidence="10">Ribosomal RNA-processing protein 45</fullName>
    </alternativeName>
</protein>
<dbReference type="Pfam" id="PF01138">
    <property type="entry name" value="RNase_PH"/>
    <property type="match status" value="1"/>
</dbReference>
<dbReference type="GO" id="GO:0071035">
    <property type="term" value="P:nuclear polyadenylation-dependent rRNA catabolic process"/>
    <property type="evidence" value="ECO:0007669"/>
    <property type="project" value="TreeGrafter"/>
</dbReference>
<dbReference type="Pfam" id="PF03725">
    <property type="entry name" value="RNase_PH_C"/>
    <property type="match status" value="1"/>
</dbReference>
<dbReference type="GO" id="GO:0071028">
    <property type="term" value="P:nuclear mRNA surveillance"/>
    <property type="evidence" value="ECO:0007669"/>
    <property type="project" value="TreeGrafter"/>
</dbReference>
<evidence type="ECO:0000313" key="13">
    <source>
        <dbReference type="EMBL" id="AMD22819.1"/>
    </source>
</evidence>
<dbReference type="InterPro" id="IPR036345">
    <property type="entry name" value="ExoRNase_PH_dom2_sf"/>
</dbReference>
<dbReference type="GO" id="GO:0005730">
    <property type="term" value="C:nucleolus"/>
    <property type="evidence" value="ECO:0007669"/>
    <property type="project" value="UniProtKB-SubCell"/>
</dbReference>
<evidence type="ECO:0000256" key="2">
    <source>
        <dbReference type="ARBA" id="ARBA00004604"/>
    </source>
</evidence>
<keyword evidence="6" id="KW-0698">rRNA processing</keyword>
<accession>A0A0X8HWK1</accession>
<dbReference type="PANTHER" id="PTHR11097:SF14">
    <property type="entry name" value="EXOSOME COMPLEX COMPONENT RRP45"/>
    <property type="match status" value="1"/>
</dbReference>
<keyword evidence="9" id="KW-0539">Nucleus</keyword>
<evidence type="ECO:0000256" key="7">
    <source>
        <dbReference type="ARBA" id="ARBA00022835"/>
    </source>
</evidence>
<dbReference type="InterPro" id="IPR050590">
    <property type="entry name" value="Exosome_comp_Rrp42_subfam"/>
</dbReference>
<dbReference type="InterPro" id="IPR015847">
    <property type="entry name" value="ExoRNase_PH_dom2"/>
</dbReference>
<dbReference type="GO" id="GO:0000467">
    <property type="term" value="P:exonucleolytic trimming to generate mature 3'-end of 5.8S rRNA from tricistronic rRNA transcript (SSU-rRNA, 5.8S rRNA, LSU-rRNA)"/>
    <property type="evidence" value="ECO:0007669"/>
    <property type="project" value="UniProtKB-ARBA"/>
</dbReference>
<dbReference type="GO" id="GO:0000176">
    <property type="term" value="C:nuclear exosome (RNase complex)"/>
    <property type="evidence" value="ECO:0007669"/>
    <property type="project" value="TreeGrafter"/>
</dbReference>
<name>A0A0X8HWK1_9SACH</name>
<evidence type="ECO:0000256" key="8">
    <source>
        <dbReference type="ARBA" id="ARBA00022884"/>
    </source>
</evidence>
<dbReference type="FunFam" id="3.30.230.70:FF:000005">
    <property type="entry name" value="Exosome complex component RRP45"/>
    <property type="match status" value="1"/>
</dbReference>
<dbReference type="EMBL" id="CP014248">
    <property type="protein sequence ID" value="AMD22819.1"/>
    <property type="molecule type" value="Genomic_DNA"/>
</dbReference>
<gene>
    <name evidence="13" type="ORF">AW171_hschr84878</name>
</gene>
<evidence type="ECO:0000313" key="14">
    <source>
        <dbReference type="Proteomes" id="UP000243052"/>
    </source>
</evidence>
<organism evidence="13 14">
    <name type="scientific">Eremothecium sinecaudum</name>
    <dbReference type="NCBI Taxonomy" id="45286"/>
    <lineage>
        <taxon>Eukaryota</taxon>
        <taxon>Fungi</taxon>
        <taxon>Dikarya</taxon>
        <taxon>Ascomycota</taxon>
        <taxon>Saccharomycotina</taxon>
        <taxon>Saccharomycetes</taxon>
        <taxon>Saccharomycetales</taxon>
        <taxon>Saccharomycetaceae</taxon>
        <taxon>Eremothecium</taxon>
    </lineage>
</organism>
<dbReference type="InterPro" id="IPR020568">
    <property type="entry name" value="Ribosomal_Su5_D2-typ_SF"/>
</dbReference>
<comment type="subcellular location">
    <subcellularLocation>
        <location evidence="1">Cytoplasm</location>
    </subcellularLocation>
    <subcellularLocation>
        <location evidence="2">Nucleus</location>
        <location evidence="2">Nucleolus</location>
    </subcellularLocation>
</comment>
<evidence type="ECO:0000259" key="12">
    <source>
        <dbReference type="Pfam" id="PF03725"/>
    </source>
</evidence>
<keyword evidence="5" id="KW-0963">Cytoplasm</keyword>
<evidence type="ECO:0000256" key="5">
    <source>
        <dbReference type="ARBA" id="ARBA00022490"/>
    </source>
</evidence>
<feature type="domain" description="Exoribonuclease phosphorolytic" evidence="11">
    <location>
        <begin position="32"/>
        <end position="165"/>
    </location>
</feature>
<keyword evidence="7" id="KW-0271">Exosome</keyword>
<dbReference type="GO" id="GO:0034475">
    <property type="term" value="P:U4 snRNA 3'-end processing"/>
    <property type="evidence" value="ECO:0007669"/>
    <property type="project" value="TreeGrafter"/>
</dbReference>
<dbReference type="GO" id="GO:0071038">
    <property type="term" value="P:TRAMP-dependent tRNA surveillance pathway"/>
    <property type="evidence" value="ECO:0007669"/>
    <property type="project" value="TreeGrafter"/>
</dbReference>
<evidence type="ECO:0000256" key="10">
    <source>
        <dbReference type="ARBA" id="ARBA00077933"/>
    </source>
</evidence>
<reference evidence="13 14" key="1">
    <citation type="submission" date="2016-01" db="EMBL/GenBank/DDBJ databases">
        <title>Genome sequence of the yeast Holleya sinecauda.</title>
        <authorList>
            <person name="Dietrich F.S."/>
        </authorList>
    </citation>
    <scope>NUCLEOTIDE SEQUENCE [LARGE SCALE GENOMIC DNA]</scope>
    <source>
        <strain evidence="13 14">ATCC 58844</strain>
    </source>
</reference>
<dbReference type="SUPFAM" id="SSF54211">
    <property type="entry name" value="Ribosomal protein S5 domain 2-like"/>
    <property type="match status" value="1"/>
</dbReference>
<proteinExistence type="inferred from homology"/>
<comment type="similarity">
    <text evidence="3">Belongs to the RNase PH family.</text>
</comment>
<dbReference type="CDD" id="cd11368">
    <property type="entry name" value="RNase_PH_RRP45"/>
    <property type="match status" value="1"/>
</dbReference>